<dbReference type="AlphaFoldDB" id="A0AAD2DT90"/>
<evidence type="ECO:0000313" key="3">
    <source>
        <dbReference type="Proteomes" id="UP000834106"/>
    </source>
</evidence>
<dbReference type="PANTHER" id="PTHR31973">
    <property type="entry name" value="POLYPROTEIN, PUTATIVE-RELATED"/>
    <property type="match status" value="1"/>
</dbReference>
<dbReference type="Proteomes" id="UP000834106">
    <property type="component" value="Chromosome 8"/>
</dbReference>
<dbReference type="InterPro" id="IPR018289">
    <property type="entry name" value="MULE_transposase_dom"/>
</dbReference>
<keyword evidence="3" id="KW-1185">Reference proteome</keyword>
<feature type="domain" description="MULE transposase" evidence="1">
    <location>
        <begin position="5"/>
        <end position="69"/>
    </location>
</feature>
<accession>A0AAD2DT90</accession>
<proteinExistence type="predicted"/>
<evidence type="ECO:0000259" key="1">
    <source>
        <dbReference type="Pfam" id="PF10551"/>
    </source>
</evidence>
<organism evidence="2 3">
    <name type="scientific">Fraxinus pennsylvanica</name>
    <dbReference type="NCBI Taxonomy" id="56036"/>
    <lineage>
        <taxon>Eukaryota</taxon>
        <taxon>Viridiplantae</taxon>
        <taxon>Streptophyta</taxon>
        <taxon>Embryophyta</taxon>
        <taxon>Tracheophyta</taxon>
        <taxon>Spermatophyta</taxon>
        <taxon>Magnoliopsida</taxon>
        <taxon>eudicotyledons</taxon>
        <taxon>Gunneridae</taxon>
        <taxon>Pentapetalae</taxon>
        <taxon>asterids</taxon>
        <taxon>lamiids</taxon>
        <taxon>Lamiales</taxon>
        <taxon>Oleaceae</taxon>
        <taxon>Oleeae</taxon>
        <taxon>Fraxinus</taxon>
    </lineage>
</organism>
<sequence length="112" mass="13017">MQIVKCYLLAWGIVDSENNNSWTWFFQKLQQITDDIDELVFIFDRAPSIGFSNVYLNAYHGHCIWHLQTNLKSKFPSIDIVPLFRATAEAYSLAKFEINMQALCSLHEKTRG</sequence>
<dbReference type="EMBL" id="OU503043">
    <property type="protein sequence ID" value="CAI9766452.1"/>
    <property type="molecule type" value="Genomic_DNA"/>
</dbReference>
<dbReference type="Pfam" id="PF10551">
    <property type="entry name" value="MULE"/>
    <property type="match status" value="1"/>
</dbReference>
<name>A0AAD2DT90_9LAMI</name>
<dbReference type="PANTHER" id="PTHR31973:SF195">
    <property type="entry name" value="MUDR FAMILY TRANSPOSASE"/>
    <property type="match status" value="1"/>
</dbReference>
<gene>
    <name evidence="2" type="ORF">FPE_LOCUS13882</name>
</gene>
<evidence type="ECO:0000313" key="2">
    <source>
        <dbReference type="EMBL" id="CAI9766452.1"/>
    </source>
</evidence>
<reference evidence="2" key="1">
    <citation type="submission" date="2023-05" db="EMBL/GenBank/DDBJ databases">
        <authorList>
            <person name="Huff M."/>
        </authorList>
    </citation>
    <scope>NUCLEOTIDE SEQUENCE</scope>
</reference>
<protein>
    <recommendedName>
        <fullName evidence="1">MULE transposase domain-containing protein</fullName>
    </recommendedName>
</protein>